<proteinExistence type="predicted"/>
<accession>A0A372ZTG8</accession>
<evidence type="ECO:0000313" key="1">
    <source>
        <dbReference type="EMBL" id="RGD58475.1"/>
    </source>
</evidence>
<reference evidence="1 2" key="1">
    <citation type="submission" date="2018-08" db="EMBL/GenBank/DDBJ databases">
        <title>Diversity &amp; Physiological Properties of Lignin-Decomposing Actinobacteria from Soil.</title>
        <authorList>
            <person name="Roh S.G."/>
            <person name="Kim S.B."/>
        </authorList>
    </citation>
    <scope>NUCLEOTIDE SEQUENCE [LARGE SCALE GENOMIC DNA]</scope>
    <source>
        <strain evidence="1 2">MMS17-GH009</strain>
    </source>
</reference>
<sequence>MHLVGVLLTAATGGSAGARPTVGAVLSALDSVTSARDGVEHLHVHITPRGVRLTFYLAGCDLTDAVGRAIAIAHRAVAGPTALARFAVADFNVLDRPAGPRRDTH</sequence>
<dbReference type="Proteomes" id="UP000263377">
    <property type="component" value="Unassembled WGS sequence"/>
</dbReference>
<keyword evidence="2" id="KW-1185">Reference proteome</keyword>
<comment type="caution">
    <text evidence="1">The sequence shown here is derived from an EMBL/GenBank/DDBJ whole genome shotgun (WGS) entry which is preliminary data.</text>
</comment>
<dbReference type="AlphaFoldDB" id="A0A372ZTG8"/>
<dbReference type="EMBL" id="QVIG01000001">
    <property type="protein sequence ID" value="RGD58475.1"/>
    <property type="molecule type" value="Genomic_DNA"/>
</dbReference>
<name>A0A372ZTG8_9ACTN</name>
<gene>
    <name evidence="1" type="ORF">DR950_12400</name>
</gene>
<organism evidence="1 2">
    <name type="scientific">Kitasatospora xanthocidica</name>
    <dbReference type="NCBI Taxonomy" id="83382"/>
    <lineage>
        <taxon>Bacteria</taxon>
        <taxon>Bacillati</taxon>
        <taxon>Actinomycetota</taxon>
        <taxon>Actinomycetes</taxon>
        <taxon>Kitasatosporales</taxon>
        <taxon>Streptomycetaceae</taxon>
        <taxon>Kitasatospora</taxon>
    </lineage>
</organism>
<evidence type="ECO:0000313" key="2">
    <source>
        <dbReference type="Proteomes" id="UP000263377"/>
    </source>
</evidence>
<protein>
    <submittedName>
        <fullName evidence="1">Uncharacterized protein</fullName>
    </submittedName>
</protein>
<dbReference type="RefSeq" id="WP_074002493.1">
    <property type="nucleotide sequence ID" value="NZ_QVIG01000001.1"/>
</dbReference>